<dbReference type="GO" id="GO:0008270">
    <property type="term" value="F:zinc ion binding"/>
    <property type="evidence" value="ECO:0007669"/>
    <property type="project" value="UniProtKB-KW"/>
</dbReference>
<evidence type="ECO:0000256" key="2">
    <source>
        <dbReference type="ARBA" id="ARBA00022771"/>
    </source>
</evidence>
<keyword evidence="2 4" id="KW-0863">Zinc-finger</keyword>
<dbReference type="InterPro" id="IPR015947">
    <property type="entry name" value="PUA-like_sf"/>
</dbReference>
<dbReference type="InterPro" id="IPR046336">
    <property type="entry name" value="Lon_prtase_N_sf"/>
</dbReference>
<evidence type="ECO:0000259" key="6">
    <source>
        <dbReference type="PROSITE" id="PS50089"/>
    </source>
</evidence>
<evidence type="ECO:0000256" key="5">
    <source>
        <dbReference type="PROSITE-ProRule" id="PRU00339"/>
    </source>
</evidence>
<keyword evidence="3" id="KW-0862">Zinc</keyword>
<gene>
    <name evidence="8" type="ORF">EB796_010465</name>
</gene>
<evidence type="ECO:0000313" key="9">
    <source>
        <dbReference type="Proteomes" id="UP000593567"/>
    </source>
</evidence>
<dbReference type="PANTHER" id="PTHR23327:SF42">
    <property type="entry name" value="LON PEPTIDASE N-TERMINAL DOMAIN AND RING FINGER PROTEIN C14F5.10C"/>
    <property type="match status" value="1"/>
</dbReference>
<evidence type="ECO:0008006" key="10">
    <source>
        <dbReference type="Google" id="ProtNLM"/>
    </source>
</evidence>
<evidence type="ECO:0000313" key="8">
    <source>
        <dbReference type="EMBL" id="KAF6031229.1"/>
    </source>
</evidence>
<comment type="caution">
    <text evidence="8">The sequence shown here is derived from an EMBL/GenBank/DDBJ whole genome shotgun (WGS) entry which is preliminary data.</text>
</comment>
<dbReference type="AlphaFoldDB" id="A0A7J7JXV1"/>
<evidence type="ECO:0000259" key="7">
    <source>
        <dbReference type="PROSITE" id="PS51787"/>
    </source>
</evidence>
<dbReference type="PROSITE" id="PS51787">
    <property type="entry name" value="LON_N"/>
    <property type="match status" value="1"/>
</dbReference>
<dbReference type="SUPFAM" id="SSF88697">
    <property type="entry name" value="PUA domain-like"/>
    <property type="match status" value="1"/>
</dbReference>
<name>A0A7J7JXV1_BUGNE</name>
<dbReference type="OrthoDB" id="264917at2759"/>
<feature type="repeat" description="TPR" evidence="5">
    <location>
        <begin position="163"/>
        <end position="196"/>
    </location>
</feature>
<organism evidence="8 9">
    <name type="scientific">Bugula neritina</name>
    <name type="common">Brown bryozoan</name>
    <name type="synonym">Sertularia neritina</name>
    <dbReference type="NCBI Taxonomy" id="10212"/>
    <lineage>
        <taxon>Eukaryota</taxon>
        <taxon>Metazoa</taxon>
        <taxon>Spiralia</taxon>
        <taxon>Lophotrochozoa</taxon>
        <taxon>Bryozoa</taxon>
        <taxon>Gymnolaemata</taxon>
        <taxon>Cheilostomatida</taxon>
        <taxon>Flustrina</taxon>
        <taxon>Buguloidea</taxon>
        <taxon>Bugulidae</taxon>
        <taxon>Bugula</taxon>
    </lineage>
</organism>
<dbReference type="PROSITE" id="PS50005">
    <property type="entry name" value="TPR"/>
    <property type="match status" value="1"/>
</dbReference>
<dbReference type="InterPro" id="IPR011990">
    <property type="entry name" value="TPR-like_helical_dom_sf"/>
</dbReference>
<dbReference type="Pfam" id="PF02190">
    <property type="entry name" value="LON_substr_bdg"/>
    <property type="match status" value="1"/>
</dbReference>
<dbReference type="SMART" id="SM00464">
    <property type="entry name" value="LON"/>
    <property type="match status" value="1"/>
</dbReference>
<dbReference type="Pfam" id="PF13181">
    <property type="entry name" value="TPR_8"/>
    <property type="match status" value="1"/>
</dbReference>
<evidence type="ECO:0000256" key="3">
    <source>
        <dbReference type="ARBA" id="ARBA00022833"/>
    </source>
</evidence>
<dbReference type="Pfam" id="PF00097">
    <property type="entry name" value="zf-C3HC4"/>
    <property type="match status" value="1"/>
</dbReference>
<dbReference type="Gene3D" id="1.25.40.10">
    <property type="entry name" value="Tetratricopeptide repeat domain"/>
    <property type="match status" value="1"/>
</dbReference>
<dbReference type="SUPFAM" id="SSF57850">
    <property type="entry name" value="RING/U-box"/>
    <property type="match status" value="2"/>
</dbReference>
<protein>
    <recommendedName>
        <fullName evidence="10">LONRF3</fullName>
    </recommendedName>
</protein>
<evidence type="ECO:0000256" key="1">
    <source>
        <dbReference type="ARBA" id="ARBA00022723"/>
    </source>
</evidence>
<dbReference type="PROSITE" id="PS50089">
    <property type="entry name" value="ZF_RING_2"/>
    <property type="match status" value="2"/>
</dbReference>
<dbReference type="SUPFAM" id="SSF48452">
    <property type="entry name" value="TPR-like"/>
    <property type="match status" value="1"/>
</dbReference>
<dbReference type="SMART" id="SM00184">
    <property type="entry name" value="RING"/>
    <property type="match status" value="2"/>
</dbReference>
<accession>A0A7J7JXV1</accession>
<dbReference type="InterPro" id="IPR001841">
    <property type="entry name" value="Znf_RING"/>
</dbReference>
<dbReference type="SMART" id="SM00028">
    <property type="entry name" value="TPR"/>
    <property type="match status" value="3"/>
</dbReference>
<feature type="domain" description="Lon N-terminal" evidence="7">
    <location>
        <begin position="366"/>
        <end position="579"/>
    </location>
</feature>
<dbReference type="InterPro" id="IPR017907">
    <property type="entry name" value="Znf_RING_CS"/>
</dbReference>
<dbReference type="PANTHER" id="PTHR23327">
    <property type="entry name" value="RING FINGER PROTEIN 127"/>
    <property type="match status" value="1"/>
</dbReference>
<dbReference type="CDD" id="cd16514">
    <property type="entry name" value="RING-HC_LONFs_rpt2"/>
    <property type="match status" value="1"/>
</dbReference>
<feature type="domain" description="RING-type" evidence="6">
    <location>
        <begin position="30"/>
        <end position="65"/>
    </location>
</feature>
<dbReference type="PROSITE" id="PS00518">
    <property type="entry name" value="ZF_RING_1"/>
    <property type="match status" value="2"/>
</dbReference>
<dbReference type="Gene3D" id="2.30.130.40">
    <property type="entry name" value="LON domain-like"/>
    <property type="match status" value="1"/>
</dbReference>
<sequence length="582" mass="66555">MRDRMKQIGDSGPGLLLNKENVLENEPFVCVVCIGTINQPTTIYCGHTYCSKCVAKQGINVCVKCGSNPQIAVEFRTNVVLMEVMTKLFPHMDEIRRLKSYANEKFIEENYGEAVQCYSQIITRNPKDHTVFSNRSYAYWKLGKFKEALDDAKMTVKLRPQWSKGYYRLGVAEESLGRTEEAAMSFMKCLAIDNTTSIASTKLTTIIHNLLKPKVMAEDLKCMPCSSTMPVSNLMVTEHTEQDVEQELCKIRNLLDKQLINTDQELELDISVSKVDLSPLSKDMFDCSLCFRLLHHPVTTPCGHVFCQHCLARSMDHSLVCPQCRGDISEYLAKRNRAVTISIQHLLELRFPEEVEKRRLLHQQDLATFSLSEATAEIPIFVCAIAIPTISCPLHIFEPRYRLMMRQVMETGVRQFGMCYPMPAEEGDYASVGTMLEINDLKFFDDGRSVVDTVGERRFRVLSRSMRDGYNIAKVAFLEDKKEEESTFQELTSLHDDVYQKAKNWVASLSEPLTDKIRHQHGTLPPPDPDIQGVRLGPKWIWWLTAVLPLEPKHRLVLLSMTSMRCRLTLINQVLTYCTRQQ</sequence>
<dbReference type="EMBL" id="VXIV02001632">
    <property type="protein sequence ID" value="KAF6031229.1"/>
    <property type="molecule type" value="Genomic_DNA"/>
</dbReference>
<dbReference type="Proteomes" id="UP000593567">
    <property type="component" value="Unassembled WGS sequence"/>
</dbReference>
<keyword evidence="9" id="KW-1185">Reference proteome</keyword>
<feature type="domain" description="RING-type" evidence="6">
    <location>
        <begin position="287"/>
        <end position="325"/>
    </location>
</feature>
<dbReference type="Gene3D" id="3.30.40.10">
    <property type="entry name" value="Zinc/RING finger domain, C3HC4 (zinc finger)"/>
    <property type="match status" value="2"/>
</dbReference>
<reference evidence="8" key="1">
    <citation type="submission" date="2020-06" db="EMBL/GenBank/DDBJ databases">
        <title>Draft genome of Bugula neritina, a colonial animal packing powerful symbionts and potential medicines.</title>
        <authorList>
            <person name="Rayko M."/>
        </authorList>
    </citation>
    <scope>NUCLEOTIDE SEQUENCE [LARGE SCALE GENOMIC DNA]</scope>
    <source>
        <strain evidence="8">Kwan_BN1</strain>
    </source>
</reference>
<dbReference type="InterPro" id="IPR003111">
    <property type="entry name" value="Lon_prtase_N"/>
</dbReference>
<proteinExistence type="predicted"/>
<dbReference type="InterPro" id="IPR013083">
    <property type="entry name" value="Znf_RING/FYVE/PHD"/>
</dbReference>
<evidence type="ECO:0000256" key="4">
    <source>
        <dbReference type="PROSITE-ProRule" id="PRU00175"/>
    </source>
</evidence>
<keyword evidence="5" id="KW-0802">TPR repeat</keyword>
<keyword evidence="1" id="KW-0479">Metal-binding</keyword>
<dbReference type="Pfam" id="PF13923">
    <property type="entry name" value="zf-C3HC4_2"/>
    <property type="match status" value="1"/>
</dbReference>
<dbReference type="GO" id="GO:0061630">
    <property type="term" value="F:ubiquitin protein ligase activity"/>
    <property type="evidence" value="ECO:0007669"/>
    <property type="project" value="TreeGrafter"/>
</dbReference>
<dbReference type="GO" id="GO:0005737">
    <property type="term" value="C:cytoplasm"/>
    <property type="evidence" value="ECO:0007669"/>
    <property type="project" value="UniProtKB-ARBA"/>
</dbReference>
<dbReference type="InterPro" id="IPR019734">
    <property type="entry name" value="TPR_rpt"/>
</dbReference>
<dbReference type="InterPro" id="IPR018957">
    <property type="entry name" value="Znf_C3HC4_RING-type"/>
</dbReference>